<keyword evidence="2" id="KW-0808">Transferase</keyword>
<dbReference type="Gene3D" id="1.50.10.10">
    <property type="match status" value="1"/>
</dbReference>
<protein>
    <submittedName>
        <fullName evidence="2">Thymidylate kinase</fullName>
        <ecNumber evidence="2">2.7.4.9</ecNumber>
    </submittedName>
</protein>
<dbReference type="InterPro" id="IPR004879">
    <property type="entry name" value="Ssp411-like_TRX"/>
</dbReference>
<accession>A0A1W1BEX2</accession>
<proteinExistence type="predicted"/>
<dbReference type="Pfam" id="PF03190">
    <property type="entry name" value="Thioredox_DsbH"/>
    <property type="match status" value="1"/>
</dbReference>
<dbReference type="InterPro" id="IPR012341">
    <property type="entry name" value="6hp_glycosidase-like_sf"/>
</dbReference>
<keyword evidence="2" id="KW-0418">Kinase</keyword>
<dbReference type="PIRSF" id="PIRSF006402">
    <property type="entry name" value="UCP006402_thioredoxin"/>
    <property type="match status" value="1"/>
</dbReference>
<sequence>MKFLILITLILFFTENSMANHLKNSLSPYLLQHKDNPVDWYGWSKEAFDKAKKEHKLIFLSIGYSTCHWCHEMAHESFEDKEVAKVLNKYYVSIKVDKEQMPHIDNFYQLGYRIVNKKSGGWPLTIILTPDRKPIFFATYIPKYAEYGSQGLLKILHTYATYDRKKLEIKGEAIENAIKAYQTLQPKEQKIENTLATKALKEYAKTFDTKYKGFGNHPKFPQASTLNLLLDIYLLNGNKSALKMANETLEAMAKGGIYDQINGGFFRYSVSRDWSIPHFEKMLYTNAELLCVYAKAYKITKNRRYKEVIDATIKDMDRRFLHNGVFYSASNADSPDKNNKEIEGYFFIYKPENALEYLTAHHIAKQTAKEGLKYFGITDALTFDGESCNPQITTEKKPKDLEKIKKLLQKLQEKRVYPFIDKKINTAWNALMITAEFKSGYDKKAKNSLDRLLHLMYKSGELYHQTLLPHKATQLGLLEDYAFLGESLLEAYQVTLETKYLQLFKKIVAQSVQKFYKNGRWRESQDSFITYASIEDSNYKSALATNLNNLLILSEIENSRNLQNIVKKTLSYFAAKIDANPAYFPTALEIVLRLKNDILFIKSNKGNLKKLPLTFHYPFVYKYITQNKKYMICGLQSCYTELKNAKEVKRFCNKRE</sequence>
<evidence type="ECO:0000313" key="2">
    <source>
        <dbReference type="EMBL" id="SFV52096.1"/>
    </source>
</evidence>
<dbReference type="AlphaFoldDB" id="A0A1W1BEX2"/>
<dbReference type="InterPro" id="IPR008928">
    <property type="entry name" value="6-hairpin_glycosidase_sf"/>
</dbReference>
<organism evidence="2">
    <name type="scientific">hydrothermal vent metagenome</name>
    <dbReference type="NCBI Taxonomy" id="652676"/>
    <lineage>
        <taxon>unclassified sequences</taxon>
        <taxon>metagenomes</taxon>
        <taxon>ecological metagenomes</taxon>
    </lineage>
</organism>
<dbReference type="InterPro" id="IPR036249">
    <property type="entry name" value="Thioredoxin-like_sf"/>
</dbReference>
<dbReference type="GO" id="GO:0004798">
    <property type="term" value="F:dTMP kinase activity"/>
    <property type="evidence" value="ECO:0007669"/>
    <property type="project" value="UniProtKB-EC"/>
</dbReference>
<dbReference type="InterPro" id="IPR024705">
    <property type="entry name" value="Ssp411"/>
</dbReference>
<evidence type="ECO:0000259" key="1">
    <source>
        <dbReference type="Pfam" id="PF03190"/>
    </source>
</evidence>
<reference evidence="2" key="1">
    <citation type="submission" date="2016-10" db="EMBL/GenBank/DDBJ databases">
        <authorList>
            <person name="de Groot N.N."/>
        </authorList>
    </citation>
    <scope>NUCLEOTIDE SEQUENCE</scope>
</reference>
<name>A0A1W1BEX2_9ZZZZ</name>
<dbReference type="SUPFAM" id="SSF48208">
    <property type="entry name" value="Six-hairpin glycosidases"/>
    <property type="match status" value="1"/>
</dbReference>
<gene>
    <name evidence="2" type="ORF">MNB_SM-5-105</name>
</gene>
<dbReference type="EMBL" id="FPHH01000017">
    <property type="protein sequence ID" value="SFV52096.1"/>
    <property type="molecule type" value="Genomic_DNA"/>
</dbReference>
<dbReference type="GO" id="GO:0005975">
    <property type="term" value="P:carbohydrate metabolic process"/>
    <property type="evidence" value="ECO:0007669"/>
    <property type="project" value="InterPro"/>
</dbReference>
<dbReference type="SUPFAM" id="SSF52833">
    <property type="entry name" value="Thioredoxin-like"/>
    <property type="match status" value="1"/>
</dbReference>
<feature type="domain" description="Spermatogenesis-associated protein 20-like TRX" evidence="1">
    <location>
        <begin position="20"/>
        <end position="168"/>
    </location>
</feature>
<dbReference type="Gene3D" id="3.40.30.10">
    <property type="entry name" value="Glutaredoxin"/>
    <property type="match status" value="1"/>
</dbReference>
<dbReference type="CDD" id="cd02955">
    <property type="entry name" value="SSP411"/>
    <property type="match status" value="1"/>
</dbReference>
<dbReference type="EC" id="2.7.4.9" evidence="2"/>
<dbReference type="PANTHER" id="PTHR42899:SF1">
    <property type="entry name" value="SPERMATOGENESIS-ASSOCIATED PROTEIN 20"/>
    <property type="match status" value="1"/>
</dbReference>
<dbReference type="PANTHER" id="PTHR42899">
    <property type="entry name" value="SPERMATOGENESIS-ASSOCIATED PROTEIN 20"/>
    <property type="match status" value="1"/>
</dbReference>